<dbReference type="InterPro" id="IPR023151">
    <property type="entry name" value="PEP_util_CS"/>
</dbReference>
<accession>A0ABQ3UMW2</accession>
<gene>
    <name evidence="15" type="ORF">KSB_25590</name>
</gene>
<evidence type="ECO:0000256" key="1">
    <source>
        <dbReference type="ARBA" id="ARBA00001946"/>
    </source>
</evidence>
<dbReference type="EC" id="2.7.9.1" evidence="3 11"/>
<dbReference type="InterPro" id="IPR008279">
    <property type="entry name" value="PEP-util_enz_mobile_dom"/>
</dbReference>
<dbReference type="InterPro" id="IPR018274">
    <property type="entry name" value="PEP_util_AS"/>
</dbReference>
<sequence length="926" mass="102098">MTQQITHTQLEEAVKQSPRKWVYLFSEGNASMRALLGGKGAGVAEMTNAGLPVPPGFTITTEVCNAYYEEQKQFPAGMWDQALAALQIVEAQTGKQFGGRENPLLVSVRSGAKFSMPGMMDTVLNLGINDETVQGLIALTQDERFAYDAYRRFIQMFSKIVLNTNPQDFEHILETYKQRTGAKTDAEIPAQALKELVVEFKQVAERASGQPFPTDVYEQLRKAIEAVFASWNNKRAIDYRNFNKIPHNLGTAVNVQSMVFGNMGSDSGTGVAFTRNPSNGEHEMFGEYLLNAQGEDVVAGIRTPSKISRLHEDLPEVYRQFLEIAKRLEAHYRDMQDLEFTVEHGRLYMLQTRSAKRNARAAIKVAVDMVREGLITPEEALQRVEPAHVYQLLLPRFDEAEKRKATTEGRLLAKGLNASPGAAYGKAVFDADRAEELGKSGVSVVLVRPETSPDDVHGMLVAKGILTARGGATSHAAVVARGLGLPCVAGCEGIRVSDSERLFRVNNSNSVIREGDDISIDGATGEVFQGRIQTVDSDFAREEDLQTLLGWADKVRRLGVWANADYPRDAQRAVAFGAEGIGLCRTEHMFMEQERLPIVQKMILARSPEERLAALDQLLPFQRSDFKGIFSAMVSPTTGEGYPVVIRLIDPPLHEFLPSYEELLVEVTRLETQGGHEAELQEKKAMLEAVGSMREMNPMLGLRGCRLGLLFPEINIMQTRAILEAAAELAREGKKLQPKIMIPLVGHVNELREVRRQLESVAAEIARESGGAIAYKFGTMIEVPRAAVTADQIAPVSDFFSFGTNDLTQTTFGYSRDDAEGKFLLKYVDGLDVPGQKDKVKILPTNPFQTLDREGVGQLVAMAVAKGRHTNKDIELGICGEHGGDPESITFCHEVGLDYVSCSPFRVPVARLAAAQAALHQSERDK</sequence>
<dbReference type="Gene3D" id="1.20.80.30">
    <property type="match status" value="1"/>
</dbReference>
<comment type="caution">
    <text evidence="15">The sequence shown here is derived from an EMBL/GenBank/DDBJ whole genome shotgun (WGS) entry which is preliminary data.</text>
</comment>
<dbReference type="InterPro" id="IPR013815">
    <property type="entry name" value="ATP_grasp_subdomain_1"/>
</dbReference>
<dbReference type="RefSeq" id="WP_201370835.1">
    <property type="nucleotide sequence ID" value="NZ_BNJG01000001.1"/>
</dbReference>
<feature type="domain" description="Pyruvate phosphate dikinase AMP/ATP-binding" evidence="13">
    <location>
        <begin position="321"/>
        <end position="371"/>
    </location>
</feature>
<evidence type="ECO:0000259" key="14">
    <source>
        <dbReference type="Pfam" id="PF02896"/>
    </source>
</evidence>
<keyword evidence="16" id="KW-1185">Reference proteome</keyword>
<dbReference type="InterPro" id="IPR000121">
    <property type="entry name" value="PEP_util_C"/>
</dbReference>
<reference evidence="15 16" key="1">
    <citation type="journal article" date="2021" name="Int. J. Syst. Evol. Microbiol.">
        <title>Reticulibacter mediterranei gen. nov., sp. nov., within the new family Reticulibacteraceae fam. nov., and Ktedonospora formicarum gen. nov., sp. nov., Ktedonobacter robiniae sp. nov., Dictyobacter formicarum sp. nov. and Dictyobacter arantiisoli sp. nov., belonging to the class Ktedonobacteria.</title>
        <authorList>
            <person name="Yabe S."/>
            <person name="Zheng Y."/>
            <person name="Wang C.M."/>
            <person name="Sakai Y."/>
            <person name="Abe K."/>
            <person name="Yokota A."/>
            <person name="Donadio S."/>
            <person name="Cavaletti L."/>
            <person name="Monciardini P."/>
        </authorList>
    </citation>
    <scope>NUCLEOTIDE SEQUENCE [LARGE SCALE GENOMIC DNA]</scope>
    <source>
        <strain evidence="15 16">SOSP1-30</strain>
    </source>
</reference>
<dbReference type="PROSITE" id="PS00370">
    <property type="entry name" value="PEP_ENZYMES_PHOS_SITE"/>
    <property type="match status" value="1"/>
</dbReference>
<dbReference type="Pfam" id="PF02896">
    <property type="entry name" value="PEP-utilizers_C"/>
    <property type="match status" value="1"/>
</dbReference>
<evidence type="ECO:0000256" key="9">
    <source>
        <dbReference type="ARBA" id="ARBA00022840"/>
    </source>
</evidence>
<dbReference type="InterPro" id="IPR015813">
    <property type="entry name" value="Pyrv/PenolPyrv_kinase-like_dom"/>
</dbReference>
<evidence type="ECO:0000256" key="3">
    <source>
        <dbReference type="ARBA" id="ARBA00011994"/>
    </source>
</evidence>
<dbReference type="PROSITE" id="PS00742">
    <property type="entry name" value="PEP_ENZYMES_2"/>
    <property type="match status" value="1"/>
</dbReference>
<evidence type="ECO:0000313" key="16">
    <source>
        <dbReference type="Proteomes" id="UP000654345"/>
    </source>
</evidence>
<dbReference type="NCBIfam" id="TIGR01828">
    <property type="entry name" value="pyru_phos_dikin"/>
    <property type="match status" value="1"/>
</dbReference>
<dbReference type="PANTHER" id="PTHR22931">
    <property type="entry name" value="PHOSPHOENOLPYRUVATE DIKINASE-RELATED"/>
    <property type="match status" value="1"/>
</dbReference>
<keyword evidence="6" id="KW-0479">Metal-binding</keyword>
<dbReference type="SUPFAM" id="SSF52009">
    <property type="entry name" value="Phosphohistidine domain"/>
    <property type="match status" value="1"/>
</dbReference>
<keyword evidence="10" id="KW-0460">Magnesium</keyword>
<feature type="domain" description="Pyruvate phosphate dikinase AMP/ATP-binding" evidence="13">
    <location>
        <begin position="73"/>
        <end position="312"/>
    </location>
</feature>
<dbReference type="InterPro" id="IPR036637">
    <property type="entry name" value="Phosphohistidine_dom_sf"/>
</dbReference>
<evidence type="ECO:0000256" key="5">
    <source>
        <dbReference type="ARBA" id="ARBA00022679"/>
    </source>
</evidence>
<keyword evidence="9" id="KW-0067">ATP-binding</keyword>
<dbReference type="Pfam" id="PF01326">
    <property type="entry name" value="PPDK_N"/>
    <property type="match status" value="3"/>
</dbReference>
<keyword evidence="7" id="KW-0547">Nucleotide-binding</keyword>
<keyword evidence="5" id="KW-0808">Transferase</keyword>
<name>A0ABQ3UMW2_9CHLR</name>
<proteinExistence type="inferred from homology"/>
<comment type="catalytic activity">
    <reaction evidence="11">
        <text>pyruvate + phosphate + ATP = phosphoenolpyruvate + AMP + diphosphate + H(+)</text>
        <dbReference type="Rhea" id="RHEA:10756"/>
        <dbReference type="ChEBI" id="CHEBI:15361"/>
        <dbReference type="ChEBI" id="CHEBI:15378"/>
        <dbReference type="ChEBI" id="CHEBI:30616"/>
        <dbReference type="ChEBI" id="CHEBI:33019"/>
        <dbReference type="ChEBI" id="CHEBI:43474"/>
        <dbReference type="ChEBI" id="CHEBI:58702"/>
        <dbReference type="ChEBI" id="CHEBI:456215"/>
        <dbReference type="EC" id="2.7.9.1"/>
    </reaction>
</comment>
<dbReference type="PANTHER" id="PTHR22931:SF9">
    <property type="entry name" value="PYRUVATE, PHOSPHATE DIKINASE 1, CHLOROPLASTIC"/>
    <property type="match status" value="1"/>
</dbReference>
<dbReference type="EMBL" id="BNJG01000001">
    <property type="protein sequence ID" value="GHO54084.1"/>
    <property type="molecule type" value="Genomic_DNA"/>
</dbReference>
<feature type="domain" description="Pyruvate phosphate dikinase AMP/ATP-binding" evidence="13">
    <location>
        <begin position="35"/>
        <end position="72"/>
    </location>
</feature>
<dbReference type="SUPFAM" id="SSF51621">
    <property type="entry name" value="Phosphoenolpyruvate/pyruvate domain"/>
    <property type="match status" value="1"/>
</dbReference>
<dbReference type="Gene3D" id="3.30.470.20">
    <property type="entry name" value="ATP-grasp fold, B domain"/>
    <property type="match status" value="1"/>
</dbReference>
<dbReference type="NCBIfam" id="NF004531">
    <property type="entry name" value="PRK05878.1"/>
    <property type="match status" value="1"/>
</dbReference>
<protein>
    <recommendedName>
        <fullName evidence="4 11">Pyruvate, phosphate dikinase</fullName>
        <ecNumber evidence="3 11">2.7.9.1</ecNumber>
    </recommendedName>
</protein>
<dbReference type="Pfam" id="PF00391">
    <property type="entry name" value="PEP-utilizers"/>
    <property type="match status" value="1"/>
</dbReference>
<evidence type="ECO:0000256" key="7">
    <source>
        <dbReference type="ARBA" id="ARBA00022741"/>
    </source>
</evidence>
<dbReference type="InterPro" id="IPR040442">
    <property type="entry name" value="Pyrv_kinase-like_dom_sf"/>
</dbReference>
<evidence type="ECO:0000256" key="4">
    <source>
        <dbReference type="ARBA" id="ARBA00020138"/>
    </source>
</evidence>
<dbReference type="PIRSF" id="PIRSF000853">
    <property type="entry name" value="PPDK"/>
    <property type="match status" value="1"/>
</dbReference>
<dbReference type="InterPro" id="IPR002192">
    <property type="entry name" value="PPDK_AMP/ATP-bd"/>
</dbReference>
<feature type="domain" description="PEP-utilising enzyme mobile" evidence="12">
    <location>
        <begin position="444"/>
        <end position="525"/>
    </location>
</feature>
<evidence type="ECO:0000256" key="6">
    <source>
        <dbReference type="ARBA" id="ARBA00022723"/>
    </source>
</evidence>
<dbReference type="InterPro" id="IPR010121">
    <property type="entry name" value="Pyruvate_phosphate_dikinase"/>
</dbReference>
<organism evidence="15 16">
    <name type="scientific">Ktedonobacter robiniae</name>
    <dbReference type="NCBI Taxonomy" id="2778365"/>
    <lineage>
        <taxon>Bacteria</taxon>
        <taxon>Bacillati</taxon>
        <taxon>Chloroflexota</taxon>
        <taxon>Ktedonobacteria</taxon>
        <taxon>Ktedonobacterales</taxon>
        <taxon>Ktedonobacteraceae</taxon>
        <taxon>Ktedonobacter</taxon>
    </lineage>
</organism>
<keyword evidence="8" id="KW-0418">Kinase</keyword>
<comment type="cofactor">
    <cofactor evidence="1 11">
        <name>Mg(2+)</name>
        <dbReference type="ChEBI" id="CHEBI:18420"/>
    </cofactor>
</comment>
<evidence type="ECO:0000256" key="11">
    <source>
        <dbReference type="PIRNR" id="PIRNR000853"/>
    </source>
</evidence>
<comment type="similarity">
    <text evidence="2 11">Belongs to the PEP-utilizing enzyme family.</text>
</comment>
<keyword evidence="15" id="KW-0670">Pyruvate</keyword>
<evidence type="ECO:0000259" key="13">
    <source>
        <dbReference type="Pfam" id="PF01326"/>
    </source>
</evidence>
<dbReference type="Gene3D" id="3.30.1490.20">
    <property type="entry name" value="ATP-grasp fold, A domain"/>
    <property type="match status" value="1"/>
</dbReference>
<dbReference type="Gene3D" id="3.50.30.10">
    <property type="entry name" value="Phosphohistidine domain"/>
    <property type="match status" value="1"/>
</dbReference>
<evidence type="ECO:0000256" key="8">
    <source>
        <dbReference type="ARBA" id="ARBA00022777"/>
    </source>
</evidence>
<evidence type="ECO:0000256" key="2">
    <source>
        <dbReference type="ARBA" id="ARBA00007837"/>
    </source>
</evidence>
<dbReference type="Gene3D" id="3.20.20.60">
    <property type="entry name" value="Phosphoenolpyruvate-binding domains"/>
    <property type="match status" value="1"/>
</dbReference>
<evidence type="ECO:0000259" key="12">
    <source>
        <dbReference type="Pfam" id="PF00391"/>
    </source>
</evidence>
<dbReference type="Proteomes" id="UP000654345">
    <property type="component" value="Unassembled WGS sequence"/>
</dbReference>
<evidence type="ECO:0000313" key="15">
    <source>
        <dbReference type="EMBL" id="GHO54084.1"/>
    </source>
</evidence>
<evidence type="ECO:0000256" key="10">
    <source>
        <dbReference type="ARBA" id="ARBA00022842"/>
    </source>
</evidence>
<dbReference type="SUPFAM" id="SSF56059">
    <property type="entry name" value="Glutathione synthetase ATP-binding domain-like"/>
    <property type="match status" value="1"/>
</dbReference>
<dbReference type="Gene3D" id="1.10.189.10">
    <property type="entry name" value="Pyruvate Phosphate Dikinase, domain 2"/>
    <property type="match status" value="1"/>
</dbReference>
<feature type="domain" description="PEP-utilising enzyme C-terminal" evidence="14">
    <location>
        <begin position="541"/>
        <end position="917"/>
    </location>
</feature>